<dbReference type="PANTHER" id="PTHR11117">
    <property type="entry name" value="SUCCINYL-COA LIGASE SUBUNIT ALPHA"/>
    <property type="match status" value="1"/>
</dbReference>
<protein>
    <recommendedName>
        <fullName evidence="3">FdrA family protein</fullName>
    </recommendedName>
</protein>
<organism evidence="2">
    <name type="scientific">metagenome</name>
    <dbReference type="NCBI Taxonomy" id="256318"/>
    <lineage>
        <taxon>unclassified sequences</taxon>
        <taxon>metagenomes</taxon>
    </lineage>
</organism>
<name>A0A2P2CFX5_9ZZZZ</name>
<accession>A0A2P2CFX5</accession>
<feature type="compositionally biased region" description="Basic and acidic residues" evidence="1">
    <location>
        <begin position="285"/>
        <end position="299"/>
    </location>
</feature>
<evidence type="ECO:0008006" key="3">
    <source>
        <dbReference type="Google" id="ProtNLM"/>
    </source>
</evidence>
<dbReference type="GO" id="GO:0009361">
    <property type="term" value="C:succinate-CoA ligase complex (ADP-forming)"/>
    <property type="evidence" value="ECO:0007669"/>
    <property type="project" value="TreeGrafter"/>
</dbReference>
<evidence type="ECO:0000256" key="1">
    <source>
        <dbReference type="SAM" id="MobiDB-lite"/>
    </source>
</evidence>
<evidence type="ECO:0000313" key="2">
    <source>
        <dbReference type="EMBL" id="CUR60896.1"/>
    </source>
</evidence>
<dbReference type="GO" id="GO:0004775">
    <property type="term" value="F:succinate-CoA ligase (ADP-forming) activity"/>
    <property type="evidence" value="ECO:0007669"/>
    <property type="project" value="TreeGrafter"/>
</dbReference>
<feature type="compositionally biased region" description="Basic residues" evidence="1">
    <location>
        <begin position="323"/>
        <end position="340"/>
    </location>
</feature>
<sequence>MTRHVELRSGAYADSVTLLQVSRDVQRLPGVVSAQVAMATPLNLDVLTQMGFTVPDTASANDMVLALRVDEESSLAPALAGVEQALTAAARSDPGPVDVAPPRTTASALRAVREAVALVSVPGQHAAPEAMDALDAGHDVMIFSDNVPLDQEVALKRAATERGLLVMGPDCGTAVLGGLGLGFANAVSPGPVGIVAASGTGCQQVLCLLDRAGVGVSTAYGVGGRDLSSEVGGLSTRVAPRRRPDGRADPGDLQATRPGGRRRDHGVRRPPRDAGPVRPARTRPTRPDRGDRVGAERARTRAPRLAGAGQRAGLEAGRSAARPVRRRHPVRRGHARRRRAPRADQEQHPTRSQPRARPGARRRPAPDDRLWGRLPHRRPGPSDDRLHPAPRPPGESGSR</sequence>
<dbReference type="Gene3D" id="3.40.50.720">
    <property type="entry name" value="NAD(P)-binding Rossmann-like Domain"/>
    <property type="match status" value="1"/>
</dbReference>
<dbReference type="GO" id="GO:0005829">
    <property type="term" value="C:cytosol"/>
    <property type="evidence" value="ECO:0007669"/>
    <property type="project" value="TreeGrafter"/>
</dbReference>
<dbReference type="SUPFAM" id="SSF52210">
    <property type="entry name" value="Succinyl-CoA synthetase domains"/>
    <property type="match status" value="1"/>
</dbReference>
<dbReference type="EMBL" id="CZKA01000085">
    <property type="protein sequence ID" value="CUR60896.1"/>
    <property type="molecule type" value="Genomic_DNA"/>
</dbReference>
<feature type="region of interest" description="Disordered" evidence="1">
    <location>
        <begin position="225"/>
        <end position="399"/>
    </location>
</feature>
<dbReference type="InterPro" id="IPR016102">
    <property type="entry name" value="Succinyl-CoA_synth-like"/>
</dbReference>
<proteinExistence type="predicted"/>
<dbReference type="GO" id="GO:0006099">
    <property type="term" value="P:tricarboxylic acid cycle"/>
    <property type="evidence" value="ECO:0007669"/>
    <property type="project" value="TreeGrafter"/>
</dbReference>
<reference evidence="2" key="1">
    <citation type="submission" date="2015-08" db="EMBL/GenBank/DDBJ databases">
        <authorList>
            <person name="Babu N.S."/>
            <person name="Beckwith C.J."/>
            <person name="Beseler K.G."/>
            <person name="Brison A."/>
            <person name="Carone J.V."/>
            <person name="Caskin T.P."/>
            <person name="Diamond M."/>
            <person name="Durham M.E."/>
            <person name="Foxe J.M."/>
            <person name="Go M."/>
            <person name="Henderson B.A."/>
            <person name="Jones I.B."/>
            <person name="McGettigan J.A."/>
            <person name="Micheletti S.J."/>
            <person name="Nasrallah M.E."/>
            <person name="Ortiz D."/>
            <person name="Piller C.R."/>
            <person name="Privatt S.R."/>
            <person name="Schneider S.L."/>
            <person name="Sharp S."/>
            <person name="Smith T.C."/>
            <person name="Stanton J.D."/>
            <person name="Ullery H.E."/>
            <person name="Wilson R.J."/>
            <person name="Serrano M.G."/>
            <person name="Buck G."/>
            <person name="Lee V."/>
            <person name="Wang Y."/>
            <person name="Carvalho R."/>
            <person name="Voegtly L."/>
            <person name="Shi R."/>
            <person name="Duckworth R."/>
            <person name="Johnson A."/>
            <person name="Loviza R."/>
            <person name="Walstead R."/>
            <person name="Shah Z."/>
            <person name="Kiflezghi M."/>
            <person name="Wade K."/>
            <person name="Ball S.L."/>
            <person name="Bradley K.W."/>
            <person name="Asai D.J."/>
            <person name="Bowman C.A."/>
            <person name="Russell D.A."/>
            <person name="Pope W.H."/>
            <person name="Jacobs-Sera D."/>
            <person name="Hendrix R.W."/>
            <person name="Hatfull G.F."/>
        </authorList>
    </citation>
    <scope>NUCLEOTIDE SEQUENCE</scope>
</reference>
<dbReference type="AlphaFoldDB" id="A0A2P2CFX5"/>
<feature type="compositionally biased region" description="Basic residues" evidence="1">
    <location>
        <begin position="259"/>
        <end position="269"/>
    </location>
</feature>
<dbReference type="GO" id="GO:0004776">
    <property type="term" value="F:succinate-CoA ligase (GDP-forming) activity"/>
    <property type="evidence" value="ECO:0007669"/>
    <property type="project" value="TreeGrafter"/>
</dbReference>
<dbReference type="PANTHER" id="PTHR11117:SF24">
    <property type="entry name" value="PROTEIN FDRA"/>
    <property type="match status" value="1"/>
</dbReference>
<gene>
    <name evidence="2" type="ORF">NOCA290042</name>
</gene>